<dbReference type="PROSITE" id="PS51892">
    <property type="entry name" value="SUBTILASE"/>
    <property type="match status" value="1"/>
</dbReference>
<dbReference type="Pfam" id="PF02225">
    <property type="entry name" value="PA"/>
    <property type="match status" value="1"/>
</dbReference>
<evidence type="ECO:0000256" key="5">
    <source>
        <dbReference type="ARBA" id="ARBA00022729"/>
    </source>
</evidence>
<evidence type="ECO:0000256" key="7">
    <source>
        <dbReference type="ARBA" id="ARBA00022825"/>
    </source>
</evidence>
<keyword evidence="7 10" id="KW-0720">Serine protease</keyword>
<feature type="signal peptide" evidence="12">
    <location>
        <begin position="1"/>
        <end position="30"/>
    </location>
</feature>
<evidence type="ECO:0000259" key="13">
    <source>
        <dbReference type="Pfam" id="PF00082"/>
    </source>
</evidence>
<dbReference type="Gene3D" id="2.60.40.2310">
    <property type="match status" value="1"/>
</dbReference>
<name>A0A4R7HYN4_9ACTN</name>
<dbReference type="Gene3D" id="3.50.30.30">
    <property type="match status" value="1"/>
</dbReference>
<evidence type="ECO:0000256" key="10">
    <source>
        <dbReference type="PROSITE-ProRule" id="PRU01240"/>
    </source>
</evidence>
<dbReference type="PROSITE" id="PS00138">
    <property type="entry name" value="SUBTILASE_SER"/>
    <property type="match status" value="1"/>
</dbReference>
<evidence type="ECO:0000313" key="18">
    <source>
        <dbReference type="Proteomes" id="UP000294558"/>
    </source>
</evidence>
<dbReference type="InterPro" id="IPR046450">
    <property type="entry name" value="PA_dom_sf"/>
</dbReference>
<feature type="active site" description="Charge relay system" evidence="9 10">
    <location>
        <position position="569"/>
    </location>
</feature>
<dbReference type="InterPro" id="IPR036852">
    <property type="entry name" value="Peptidase_S8/S53_dom_sf"/>
</dbReference>
<dbReference type="Pfam" id="PF00082">
    <property type="entry name" value="Peptidase_S8"/>
    <property type="match status" value="1"/>
</dbReference>
<dbReference type="InterPro" id="IPR023827">
    <property type="entry name" value="Peptidase_S8_Asp-AS"/>
</dbReference>
<evidence type="ECO:0000256" key="8">
    <source>
        <dbReference type="ARBA" id="ARBA00023180"/>
    </source>
</evidence>
<gene>
    <name evidence="17" type="ORF">BDK89_0829</name>
</gene>
<dbReference type="EMBL" id="SOAU01000001">
    <property type="protein sequence ID" value="TDT15263.1"/>
    <property type="molecule type" value="Genomic_DNA"/>
</dbReference>
<comment type="caution">
    <text evidence="17">The sequence shown here is derived from an EMBL/GenBank/DDBJ whole genome shotgun (WGS) entry which is preliminary data.</text>
</comment>
<organism evidence="17 18">
    <name type="scientific">Ilumatobacter fluminis</name>
    <dbReference type="NCBI Taxonomy" id="467091"/>
    <lineage>
        <taxon>Bacteria</taxon>
        <taxon>Bacillati</taxon>
        <taxon>Actinomycetota</taxon>
        <taxon>Acidimicrobiia</taxon>
        <taxon>Acidimicrobiales</taxon>
        <taxon>Ilumatobacteraceae</taxon>
        <taxon>Ilumatobacter</taxon>
    </lineage>
</organism>
<dbReference type="Pfam" id="PF17766">
    <property type="entry name" value="fn3_6"/>
    <property type="match status" value="1"/>
</dbReference>
<evidence type="ECO:0000256" key="9">
    <source>
        <dbReference type="PIRSR" id="PIRSR615500-1"/>
    </source>
</evidence>
<dbReference type="InterPro" id="IPR015500">
    <property type="entry name" value="Peptidase_S8_subtilisin-rel"/>
</dbReference>
<feature type="domain" description="Subtilisin-like protease fibronectin type-III" evidence="16">
    <location>
        <begin position="680"/>
        <end position="778"/>
    </location>
</feature>
<dbReference type="CDD" id="cd02120">
    <property type="entry name" value="PA_subtilisin_like"/>
    <property type="match status" value="1"/>
</dbReference>
<evidence type="ECO:0000256" key="11">
    <source>
        <dbReference type="RuleBase" id="RU003355"/>
    </source>
</evidence>
<protein>
    <submittedName>
        <fullName evidence="17">Peptidase inhibitor I9</fullName>
    </submittedName>
</protein>
<keyword evidence="6 10" id="KW-0378">Hydrolase</keyword>
<keyword evidence="5 12" id="KW-0732">Signal</keyword>
<dbReference type="PROSITE" id="PS00136">
    <property type="entry name" value="SUBTILASE_ASP"/>
    <property type="match status" value="1"/>
</dbReference>
<evidence type="ECO:0000256" key="1">
    <source>
        <dbReference type="ARBA" id="ARBA00004613"/>
    </source>
</evidence>
<keyword evidence="8" id="KW-0325">Glycoprotein</keyword>
<dbReference type="PRINTS" id="PR00723">
    <property type="entry name" value="SUBTILISIN"/>
</dbReference>
<keyword evidence="3" id="KW-0964">Secreted</keyword>
<dbReference type="InterPro" id="IPR010259">
    <property type="entry name" value="S8pro/Inhibitor_I9"/>
</dbReference>
<evidence type="ECO:0000256" key="6">
    <source>
        <dbReference type="ARBA" id="ARBA00022801"/>
    </source>
</evidence>
<evidence type="ECO:0000256" key="3">
    <source>
        <dbReference type="ARBA" id="ARBA00022525"/>
    </source>
</evidence>
<dbReference type="Proteomes" id="UP000294558">
    <property type="component" value="Unassembled WGS sequence"/>
</dbReference>
<dbReference type="PANTHER" id="PTHR10795">
    <property type="entry name" value="PROPROTEIN CONVERTASE SUBTILISIN/KEXIN"/>
    <property type="match status" value="1"/>
</dbReference>
<evidence type="ECO:0000259" key="15">
    <source>
        <dbReference type="Pfam" id="PF05922"/>
    </source>
</evidence>
<dbReference type="InterPro" id="IPR003137">
    <property type="entry name" value="PA_domain"/>
</dbReference>
<dbReference type="GO" id="GO:0005576">
    <property type="term" value="C:extracellular region"/>
    <property type="evidence" value="ECO:0007669"/>
    <property type="project" value="UniProtKB-SubCell"/>
</dbReference>
<dbReference type="InterPro" id="IPR041469">
    <property type="entry name" value="Subtilisin-like_FN3"/>
</dbReference>
<dbReference type="Gene3D" id="3.30.70.80">
    <property type="entry name" value="Peptidase S8 propeptide/proteinase inhibitor I9"/>
    <property type="match status" value="1"/>
</dbReference>
<feature type="chain" id="PRO_5020851861" evidence="12">
    <location>
        <begin position="31"/>
        <end position="988"/>
    </location>
</feature>
<dbReference type="InterPro" id="IPR045051">
    <property type="entry name" value="SBT"/>
</dbReference>
<feature type="active site" description="Charge relay system" evidence="9 10">
    <location>
        <position position="172"/>
    </location>
</feature>
<dbReference type="InterPro" id="IPR023828">
    <property type="entry name" value="Peptidase_S8_Ser-AS"/>
</dbReference>
<evidence type="ECO:0000256" key="4">
    <source>
        <dbReference type="ARBA" id="ARBA00022670"/>
    </source>
</evidence>
<dbReference type="InterPro" id="IPR037045">
    <property type="entry name" value="S8pro/Inhibitor_I9_sf"/>
</dbReference>
<keyword evidence="18" id="KW-1185">Reference proteome</keyword>
<dbReference type="AlphaFoldDB" id="A0A4R7HYN4"/>
<dbReference type="SUPFAM" id="SSF52743">
    <property type="entry name" value="Subtilisin-like"/>
    <property type="match status" value="1"/>
</dbReference>
<sequence length="988" mass="100229">MRRRLPAALVAGALAVTTVAAFGSAGGVNAEPPDTIDVSQLTDGEVIPGRYVVIMDEDPLVAQFGQDQLDSKAAKKAQNGLKKGHQKALAAAGADASQVTAEYTVALNGFAAELSDVELAKMKSVDGVTAVIPDVWRTAQTDNSGDFLGLTSPGGLYAKGYDGEGVVIGVIDSGIWPEHASFADDGSYADLGITLDETVYPACDFGNTAHNANDAPFECNNKLIGARQTIPTYRSLIGAEPFEFDSARDDDGHGTHTASTAAGNAGVSASILGVDRGVVTGVAPRARIIAYKGLGTLGGFGSDLAASIDQAVADGVDVINYSIGSSSFAIGPDDVAFLFAADAGVFVATSNGNSGPNPATTGSPASVPWLTSVGASTQDRTFQGSASSSDGWEFFGASVTAGTDELPLVDAEDAGDNLCNPGALDPAVVAGKIVLCERGAIARVAKSEAVAIAGGAGMILFNQTDTQELVTDTHFVPSVHINNTNGLIIKGYIDSAGAGAVAQINGGALTPSQGSVMAAFSSRGPNSLAPDIVKPDVTAPGVNILAGNTPFPAPGAVSGELFQSISGTSMSSPHVAGLFALIKQANPDWTPAVAKSALMTTSRQDVTKEDAATPADPFDMGAGHVDPSTSGKGSIFEPGLAYDAGLLEYAAFTCGAELGVFTPGTCAYTDSLGIPSDPAQLNLPSIGIDSIPASETVTRTVTSVAKDNGWRTYNVSVDAPAGFEVTVNPSSFRIKPGQSVSYDVTVTNVSAPAGEWRHGSLTWSDTTGHYQVYSPISVNGALLAAPDAVAGAGEAGSTSFDVTFGYTGAYSAAPHGLAPEVLLSGSVGQDPDQTYPSLDDADPGVVEIPFPIAGAAFARLELVIPGDDDIDLFLEDSSGNAVGSSTNGGTDELIELTLPADDTYTLIVHGWSVPNEPLPFDVSTWVVPLASGGSLAIDSAPTAATIGATETIDVSWTGAAAGERSLGAVSHADGSGLIGLTLVEVDNR</sequence>
<dbReference type="RefSeq" id="WP_166657375.1">
    <property type="nucleotide sequence ID" value="NZ_SOAU01000001.1"/>
</dbReference>
<dbReference type="Pfam" id="PF05922">
    <property type="entry name" value="Inhibitor_I9"/>
    <property type="match status" value="1"/>
</dbReference>
<evidence type="ECO:0000256" key="2">
    <source>
        <dbReference type="ARBA" id="ARBA00011073"/>
    </source>
</evidence>
<feature type="domain" description="PA" evidence="14">
    <location>
        <begin position="407"/>
        <end position="488"/>
    </location>
</feature>
<dbReference type="CDD" id="cd04852">
    <property type="entry name" value="Peptidases_S8_3"/>
    <property type="match status" value="1"/>
</dbReference>
<reference evidence="17 18" key="1">
    <citation type="submission" date="2019-03" db="EMBL/GenBank/DDBJ databases">
        <title>Sequencing the genomes of 1000 actinobacteria strains.</title>
        <authorList>
            <person name="Klenk H.-P."/>
        </authorList>
    </citation>
    <scope>NUCLEOTIDE SEQUENCE [LARGE SCALE GENOMIC DNA]</scope>
    <source>
        <strain evidence="17 18">DSM 18936</strain>
    </source>
</reference>
<feature type="active site" description="Charge relay system" evidence="9 10">
    <location>
        <position position="253"/>
    </location>
</feature>
<evidence type="ECO:0000313" key="17">
    <source>
        <dbReference type="EMBL" id="TDT15263.1"/>
    </source>
</evidence>
<feature type="domain" description="Inhibitor I9" evidence="15">
    <location>
        <begin position="50"/>
        <end position="137"/>
    </location>
</feature>
<accession>A0A4R7HYN4</accession>
<dbReference type="SUPFAM" id="SSF52025">
    <property type="entry name" value="PA domain"/>
    <property type="match status" value="1"/>
</dbReference>
<evidence type="ECO:0000256" key="12">
    <source>
        <dbReference type="SAM" id="SignalP"/>
    </source>
</evidence>
<keyword evidence="4 10" id="KW-0645">Protease</keyword>
<dbReference type="InterPro" id="IPR034197">
    <property type="entry name" value="Peptidases_S8_3"/>
</dbReference>
<dbReference type="Gene3D" id="3.40.50.200">
    <property type="entry name" value="Peptidase S8/S53 domain"/>
    <property type="match status" value="1"/>
</dbReference>
<feature type="domain" description="Peptidase S8/S53" evidence="13">
    <location>
        <begin position="163"/>
        <end position="619"/>
    </location>
</feature>
<comment type="similarity">
    <text evidence="2 10 11">Belongs to the peptidase S8 family.</text>
</comment>
<evidence type="ECO:0000259" key="16">
    <source>
        <dbReference type="Pfam" id="PF17766"/>
    </source>
</evidence>
<dbReference type="GO" id="GO:0006508">
    <property type="term" value="P:proteolysis"/>
    <property type="evidence" value="ECO:0007669"/>
    <property type="project" value="UniProtKB-KW"/>
</dbReference>
<proteinExistence type="inferred from homology"/>
<comment type="subcellular location">
    <subcellularLocation>
        <location evidence="1">Secreted</location>
    </subcellularLocation>
</comment>
<dbReference type="Gene3D" id="2.60.120.380">
    <property type="match status" value="1"/>
</dbReference>
<dbReference type="GO" id="GO:0004252">
    <property type="term" value="F:serine-type endopeptidase activity"/>
    <property type="evidence" value="ECO:0007669"/>
    <property type="project" value="UniProtKB-UniRule"/>
</dbReference>
<evidence type="ECO:0000259" key="14">
    <source>
        <dbReference type="Pfam" id="PF02225"/>
    </source>
</evidence>
<dbReference type="InterPro" id="IPR000209">
    <property type="entry name" value="Peptidase_S8/S53_dom"/>
</dbReference>